<evidence type="ECO:0000313" key="7">
    <source>
        <dbReference type="Ensembl" id="ENSMFAP00000034305.2"/>
    </source>
</evidence>
<dbReference type="Pfam" id="PF23106">
    <property type="entry name" value="EGF_Teneurin"/>
    <property type="match status" value="1"/>
</dbReference>
<keyword evidence="8" id="KW-1185">Reference proteome</keyword>
<comment type="caution">
    <text evidence="4">Lacks conserved residue(s) required for the propagation of feature annotation.</text>
</comment>
<gene>
    <name evidence="7" type="primary">ATRNL1</name>
</gene>
<dbReference type="SUPFAM" id="SSF117281">
    <property type="entry name" value="Kelch motif"/>
    <property type="match status" value="1"/>
</dbReference>
<evidence type="ECO:0000256" key="5">
    <source>
        <dbReference type="SAM" id="Phobius"/>
    </source>
</evidence>
<reference evidence="7 8" key="1">
    <citation type="submission" date="2013-03" db="EMBL/GenBank/DDBJ databases">
        <authorList>
            <person name="Warren W."/>
            <person name="Wilson R.K."/>
        </authorList>
    </citation>
    <scope>NUCLEOTIDE SEQUENCE</scope>
</reference>
<dbReference type="InterPro" id="IPR056737">
    <property type="entry name" value="Beta-prop_ATRN-MKLN-like"/>
</dbReference>
<dbReference type="PANTHER" id="PTHR46376">
    <property type="entry name" value="LEUCINE-ZIPPER-LIKE TRANSCRIPTIONAL REGULATOR 1"/>
    <property type="match status" value="1"/>
</dbReference>
<feature type="disulfide bond" evidence="4">
    <location>
        <begin position="89"/>
        <end position="98"/>
    </location>
</feature>
<dbReference type="Gene3D" id="2.120.10.80">
    <property type="entry name" value="Kelch-type beta propeller"/>
    <property type="match status" value="1"/>
</dbReference>
<evidence type="ECO:0000256" key="4">
    <source>
        <dbReference type="PROSITE-ProRule" id="PRU00076"/>
    </source>
</evidence>
<protein>
    <submittedName>
        <fullName evidence="7">Attractin like 1</fullName>
    </submittedName>
</protein>
<dbReference type="GO" id="GO:0005794">
    <property type="term" value="C:Golgi apparatus"/>
    <property type="evidence" value="ECO:0007669"/>
    <property type="project" value="TreeGrafter"/>
</dbReference>
<dbReference type="SUPFAM" id="SSF49854">
    <property type="entry name" value="Spermadhesin, CUB domain"/>
    <property type="match status" value="1"/>
</dbReference>
<proteinExistence type="predicted"/>
<keyword evidence="5" id="KW-0812">Transmembrane</keyword>
<dbReference type="GeneTree" id="ENSGT00940000155790"/>
<dbReference type="Bgee" id="ENSMFAG00000003582">
    <property type="expression patterns" value="Expressed in frontal cortex and 13 other cell types or tissues"/>
</dbReference>
<evidence type="ECO:0000256" key="2">
    <source>
        <dbReference type="ARBA" id="ARBA00022737"/>
    </source>
</evidence>
<dbReference type="AlphaFoldDB" id="A0A2K5WB39"/>
<keyword evidence="2" id="KW-0677">Repeat</keyword>
<dbReference type="VEuPathDB" id="HostDB:ENSMFAG00000003582"/>
<dbReference type="InterPro" id="IPR051568">
    <property type="entry name" value="LZTR1/Attractin"/>
</dbReference>
<reference evidence="7" key="2">
    <citation type="submission" date="2025-08" db="UniProtKB">
        <authorList>
            <consortium name="Ensembl"/>
        </authorList>
    </citation>
    <scope>IDENTIFICATION</scope>
</reference>
<feature type="disulfide bond" evidence="4">
    <location>
        <begin position="65"/>
        <end position="75"/>
    </location>
</feature>
<keyword evidence="1" id="KW-0880">Kelch repeat</keyword>
<dbReference type="InterPro" id="IPR015915">
    <property type="entry name" value="Kelch-typ_b-propeller"/>
</dbReference>
<evidence type="ECO:0000259" key="6">
    <source>
        <dbReference type="PROSITE" id="PS50026"/>
    </source>
</evidence>
<feature type="transmembrane region" description="Helical" evidence="5">
    <location>
        <begin position="269"/>
        <end position="292"/>
    </location>
</feature>
<sequence length="293" mass="32233">MYVYDGDSIYAPLIAVLSGLIVPEIRGNETVPEVVTTSGYALLHFFSDAAYNLTGFNIFYSINSCPNNCSGHGKCTTSISVPSQVYCDCDKYWKGEACDIPYCKANCGSPDHVYGYTSSIQEYHISSNTWLVPETKGAIVQGGYGHTSVYDEITKSIYVHGGYKALPGNKYGLVDDLYKYEVNTKTWTILKESGFARYLHSAVLINGAMLIFGGNTHNDTSLSNGAKCFSADFLAYDIACDEWKILPKPNLHRDVNRFGHSAVVINGSMYIFGGFSSLLLMTDVTVFMAYLLP</sequence>
<keyword evidence="4" id="KW-0245">EGF-like domain</keyword>
<feature type="domain" description="EGF-like" evidence="6">
    <location>
        <begin position="61"/>
        <end position="99"/>
    </location>
</feature>
<evidence type="ECO:0000256" key="3">
    <source>
        <dbReference type="ARBA" id="ARBA00023157"/>
    </source>
</evidence>
<dbReference type="PANTHER" id="PTHR46376:SF4">
    <property type="entry name" value="ATTRACTIN-LIKE PROTEIN 1"/>
    <property type="match status" value="1"/>
</dbReference>
<dbReference type="PROSITE" id="PS50026">
    <property type="entry name" value="EGF_3"/>
    <property type="match status" value="1"/>
</dbReference>
<evidence type="ECO:0000256" key="1">
    <source>
        <dbReference type="ARBA" id="ARBA00022441"/>
    </source>
</evidence>
<dbReference type="Gene3D" id="2.10.25.10">
    <property type="entry name" value="Laminin"/>
    <property type="match status" value="1"/>
</dbReference>
<keyword evidence="5" id="KW-0472">Membrane</keyword>
<dbReference type="Gene3D" id="2.60.120.290">
    <property type="entry name" value="Spermadhesin, CUB domain"/>
    <property type="match status" value="1"/>
</dbReference>
<dbReference type="FunFam" id="2.10.25.10:FF:000164">
    <property type="entry name" value="Attractin like 1"/>
    <property type="match status" value="1"/>
</dbReference>
<dbReference type="PROSITE" id="PS00022">
    <property type="entry name" value="EGF_1"/>
    <property type="match status" value="1"/>
</dbReference>
<dbReference type="Ensembl" id="ENSMFAT00000008533.2">
    <property type="protein sequence ID" value="ENSMFAP00000034305.2"/>
    <property type="gene ID" value="ENSMFAG00000003582.2"/>
</dbReference>
<organism evidence="7 8">
    <name type="scientific">Macaca fascicularis</name>
    <name type="common">Crab-eating macaque</name>
    <name type="synonym">Cynomolgus monkey</name>
    <dbReference type="NCBI Taxonomy" id="9541"/>
    <lineage>
        <taxon>Eukaryota</taxon>
        <taxon>Metazoa</taxon>
        <taxon>Chordata</taxon>
        <taxon>Craniata</taxon>
        <taxon>Vertebrata</taxon>
        <taxon>Euteleostomi</taxon>
        <taxon>Mammalia</taxon>
        <taxon>Eutheria</taxon>
        <taxon>Euarchontoglires</taxon>
        <taxon>Primates</taxon>
        <taxon>Haplorrhini</taxon>
        <taxon>Catarrhini</taxon>
        <taxon>Cercopithecidae</taxon>
        <taxon>Cercopithecinae</taxon>
        <taxon>Macaca</taxon>
    </lineage>
</organism>
<keyword evidence="5" id="KW-1133">Transmembrane helix</keyword>
<dbReference type="InterPro" id="IPR035914">
    <property type="entry name" value="Sperma_CUB_dom_sf"/>
</dbReference>
<dbReference type="Pfam" id="PF24981">
    <property type="entry name" value="Beta-prop_ATRN-LZTR1"/>
    <property type="match status" value="1"/>
</dbReference>
<dbReference type="InterPro" id="IPR000742">
    <property type="entry name" value="EGF"/>
</dbReference>
<evidence type="ECO:0000313" key="8">
    <source>
        <dbReference type="Proteomes" id="UP000233100"/>
    </source>
</evidence>
<dbReference type="Proteomes" id="UP000233100">
    <property type="component" value="Chromosome 9"/>
</dbReference>
<name>A0A2K5WB39_MACFA</name>
<reference evidence="7" key="3">
    <citation type="submission" date="2025-09" db="UniProtKB">
        <authorList>
            <consortium name="Ensembl"/>
        </authorList>
    </citation>
    <scope>IDENTIFICATION</scope>
</reference>
<keyword evidence="3 4" id="KW-1015">Disulfide bond</keyword>
<accession>A0A2K5WB39</accession>